<keyword evidence="6" id="KW-0812">Transmembrane</keyword>
<feature type="domain" description="Methyl-accepting transducer" evidence="7">
    <location>
        <begin position="314"/>
        <end position="543"/>
    </location>
</feature>
<evidence type="ECO:0000313" key="9">
    <source>
        <dbReference type="EMBL" id="SLN49614.1"/>
    </source>
</evidence>
<dbReference type="OrthoDB" id="369026at2"/>
<evidence type="ECO:0000256" key="4">
    <source>
        <dbReference type="PROSITE-ProRule" id="PRU00284"/>
    </source>
</evidence>
<dbReference type="GO" id="GO:0006935">
    <property type="term" value="P:chemotaxis"/>
    <property type="evidence" value="ECO:0007669"/>
    <property type="project" value="UniProtKB-KW"/>
</dbReference>
<dbReference type="GO" id="GO:0007165">
    <property type="term" value="P:signal transduction"/>
    <property type="evidence" value="ECO:0007669"/>
    <property type="project" value="UniProtKB-KW"/>
</dbReference>
<dbReference type="SMART" id="SM00283">
    <property type="entry name" value="MA"/>
    <property type="match status" value="1"/>
</dbReference>
<feature type="region of interest" description="Disordered" evidence="5">
    <location>
        <begin position="213"/>
        <end position="253"/>
    </location>
</feature>
<dbReference type="EMBL" id="FWFS01000007">
    <property type="protein sequence ID" value="SLN49614.1"/>
    <property type="molecule type" value="Genomic_DNA"/>
</dbReference>
<comment type="subcellular location">
    <subcellularLocation>
        <location evidence="1">Membrane</location>
    </subcellularLocation>
</comment>
<feature type="domain" description="HAMP" evidence="8">
    <location>
        <begin position="257"/>
        <end position="309"/>
    </location>
</feature>
<dbReference type="PROSITE" id="PS50111">
    <property type="entry name" value="CHEMOTAXIS_TRANSDUC_2"/>
    <property type="match status" value="1"/>
</dbReference>
<feature type="transmembrane region" description="Helical" evidence="6">
    <location>
        <begin position="150"/>
        <end position="169"/>
    </location>
</feature>
<feature type="compositionally biased region" description="Basic and acidic residues" evidence="5">
    <location>
        <begin position="229"/>
        <end position="244"/>
    </location>
</feature>
<dbReference type="Proteomes" id="UP000193862">
    <property type="component" value="Unassembled WGS sequence"/>
</dbReference>
<dbReference type="InterPro" id="IPR003660">
    <property type="entry name" value="HAMP_dom"/>
</dbReference>
<evidence type="ECO:0000256" key="2">
    <source>
        <dbReference type="ARBA" id="ARBA00022500"/>
    </source>
</evidence>
<dbReference type="PANTHER" id="PTHR43531:SF11">
    <property type="entry name" value="METHYL-ACCEPTING CHEMOTAXIS PROTEIN 3"/>
    <property type="match status" value="1"/>
</dbReference>
<dbReference type="FunFam" id="1.10.287.950:FF:000001">
    <property type="entry name" value="Methyl-accepting chemotaxis sensory transducer"/>
    <property type="match status" value="1"/>
</dbReference>
<dbReference type="InterPro" id="IPR004090">
    <property type="entry name" value="Chemotax_Me-accpt_rcpt"/>
</dbReference>
<evidence type="ECO:0000256" key="6">
    <source>
        <dbReference type="SAM" id="Phobius"/>
    </source>
</evidence>
<evidence type="ECO:0000256" key="5">
    <source>
        <dbReference type="SAM" id="MobiDB-lite"/>
    </source>
</evidence>
<evidence type="ECO:0000256" key="1">
    <source>
        <dbReference type="ARBA" id="ARBA00004370"/>
    </source>
</evidence>
<dbReference type="RefSeq" id="WP_085836839.1">
    <property type="nucleotide sequence ID" value="NZ_FWFS01000007.1"/>
</dbReference>
<keyword evidence="2" id="KW-0145">Chemotaxis</keyword>
<keyword evidence="6" id="KW-0472">Membrane</keyword>
<dbReference type="InterPro" id="IPR004089">
    <property type="entry name" value="MCPsignal_dom"/>
</dbReference>
<proteinExistence type="inferred from homology"/>
<evidence type="ECO:0000259" key="7">
    <source>
        <dbReference type="PROSITE" id="PS50111"/>
    </source>
</evidence>
<evidence type="ECO:0000256" key="3">
    <source>
        <dbReference type="ARBA" id="ARBA00029447"/>
    </source>
</evidence>
<comment type="similarity">
    <text evidence="3">Belongs to the methyl-accepting chemotaxis (MCP) protein family.</text>
</comment>
<dbReference type="Pfam" id="PF00015">
    <property type="entry name" value="MCPsignal"/>
    <property type="match status" value="1"/>
</dbReference>
<feature type="transmembrane region" description="Helical" evidence="6">
    <location>
        <begin position="74"/>
        <end position="92"/>
    </location>
</feature>
<keyword evidence="10" id="KW-1185">Reference proteome</keyword>
<dbReference type="AlphaFoldDB" id="A0A1Y5T122"/>
<dbReference type="InterPro" id="IPR051310">
    <property type="entry name" value="MCP_chemotaxis"/>
</dbReference>
<dbReference type="PRINTS" id="PR00260">
    <property type="entry name" value="CHEMTRNSDUCR"/>
</dbReference>
<dbReference type="Gene3D" id="1.10.287.950">
    <property type="entry name" value="Methyl-accepting chemotaxis protein"/>
    <property type="match status" value="1"/>
</dbReference>
<name>A0A1Y5T122_9RHOB</name>
<feature type="region of interest" description="Disordered" evidence="5">
    <location>
        <begin position="313"/>
        <end position="333"/>
    </location>
</feature>
<sequence>MSEPNLSLANLQTDAVRFLSKATIAASVAIALFVWAEGGHLAIALGGGALFSALAFLSTRLANQRLARITVSQALVGTAITMNAALIGNAMQLDSHMFYFAVLAMIVMTNGLRALLIAAATIAVHHVVLTLVFPHLVYPSQDLMLNIQRSVFHAVIVVIETGVLAYMIIRRTQTDAALAAAHAQAQDAIAQAQNALADAQAQRSAAEAALQEAERARMTSEQAHQATEAAHEQARVTEEEKRATEAAANQARSEREAQLQRLVSVFRHHLAQLATGDVSSRISQDLGPDYRDLRDSYNEACARLETALSEVQSQTETIQNQSREISSSANDLSGRTERQAATLAQIAASLDQLTRTIQSVARDSNDAQTLAETTSSDANEGTEIMTRAVRAMQEIESSSMEIQKITGVIDDIAFQTNLLALNAGVEAARAGEAGRGFAVVASEVRALAQRSSDAAREINGLINSSVTQVANGAKVVNQTGDALTGIQASVDKITSRLRSIAESTSDQSQGISEVNDAISKLEAVTQQNAAMFEETTAANGLLFKGTAELADLVATFNTSGVPSAGAPPSDFARPRLAS</sequence>
<protein>
    <submittedName>
        <fullName evidence="9">Methyl-accepting chemotaxis protein II</fullName>
    </submittedName>
</protein>
<feature type="transmembrane region" description="Helical" evidence="6">
    <location>
        <begin position="42"/>
        <end position="62"/>
    </location>
</feature>
<reference evidence="9 10" key="1">
    <citation type="submission" date="2017-03" db="EMBL/GenBank/DDBJ databases">
        <authorList>
            <person name="Afonso C.L."/>
            <person name="Miller P.J."/>
            <person name="Scott M.A."/>
            <person name="Spackman E."/>
            <person name="Goraichik I."/>
            <person name="Dimitrov K.M."/>
            <person name="Suarez D.L."/>
            <person name="Swayne D.E."/>
        </authorList>
    </citation>
    <scope>NUCLEOTIDE SEQUENCE [LARGE SCALE GENOMIC DNA]</scope>
    <source>
        <strain evidence="9 10">CECT 8620</strain>
    </source>
</reference>
<feature type="transmembrane region" description="Helical" evidence="6">
    <location>
        <begin position="18"/>
        <end position="36"/>
    </location>
</feature>
<evidence type="ECO:0000313" key="10">
    <source>
        <dbReference type="Proteomes" id="UP000193862"/>
    </source>
</evidence>
<dbReference type="GO" id="GO:0016020">
    <property type="term" value="C:membrane"/>
    <property type="evidence" value="ECO:0007669"/>
    <property type="project" value="UniProtKB-SubCell"/>
</dbReference>
<keyword evidence="4" id="KW-0807">Transducer</keyword>
<organism evidence="9 10">
    <name type="scientific">Aquimixticola soesokkakensis</name>
    <dbReference type="NCBI Taxonomy" id="1519096"/>
    <lineage>
        <taxon>Bacteria</taxon>
        <taxon>Pseudomonadati</taxon>
        <taxon>Pseudomonadota</taxon>
        <taxon>Alphaproteobacteria</taxon>
        <taxon>Rhodobacterales</taxon>
        <taxon>Paracoccaceae</taxon>
        <taxon>Aquimixticola</taxon>
    </lineage>
</organism>
<accession>A0A1Y5T122</accession>
<gene>
    <name evidence="9" type="primary">tar</name>
    <name evidence="9" type="ORF">AQS8620_02123</name>
</gene>
<dbReference type="SUPFAM" id="SSF58104">
    <property type="entry name" value="Methyl-accepting chemotaxis protein (MCP) signaling domain"/>
    <property type="match status" value="1"/>
</dbReference>
<dbReference type="GO" id="GO:0004888">
    <property type="term" value="F:transmembrane signaling receptor activity"/>
    <property type="evidence" value="ECO:0007669"/>
    <property type="project" value="InterPro"/>
</dbReference>
<dbReference type="PROSITE" id="PS50885">
    <property type="entry name" value="HAMP"/>
    <property type="match status" value="1"/>
</dbReference>
<dbReference type="PANTHER" id="PTHR43531">
    <property type="entry name" value="PROTEIN ICFG"/>
    <property type="match status" value="1"/>
</dbReference>
<evidence type="ECO:0000259" key="8">
    <source>
        <dbReference type="PROSITE" id="PS50885"/>
    </source>
</evidence>
<feature type="transmembrane region" description="Helical" evidence="6">
    <location>
        <begin position="112"/>
        <end position="138"/>
    </location>
</feature>
<dbReference type="CDD" id="cd11386">
    <property type="entry name" value="MCP_signal"/>
    <property type="match status" value="1"/>
</dbReference>
<keyword evidence="6" id="KW-1133">Transmembrane helix</keyword>